<dbReference type="InterPro" id="IPR007844">
    <property type="entry name" value="AsmA"/>
</dbReference>
<evidence type="ECO:0000313" key="3">
    <source>
        <dbReference type="Proteomes" id="UP001597327"/>
    </source>
</evidence>
<evidence type="ECO:0000313" key="2">
    <source>
        <dbReference type="EMBL" id="MFD1697611.1"/>
    </source>
</evidence>
<name>A0ABW4K3M5_9HYPH</name>
<evidence type="ECO:0000259" key="1">
    <source>
        <dbReference type="Pfam" id="PF05170"/>
    </source>
</evidence>
<dbReference type="InterPro" id="IPR052894">
    <property type="entry name" value="AsmA-related"/>
</dbReference>
<feature type="domain" description="AsmA" evidence="1">
    <location>
        <begin position="576"/>
        <end position="804"/>
    </location>
</feature>
<accession>A0ABW4K3M5</accession>
<comment type="caution">
    <text evidence="2">The sequence shown here is derived from an EMBL/GenBank/DDBJ whole genome shotgun (WGS) entry which is preliminary data.</text>
</comment>
<dbReference type="PANTHER" id="PTHR30441:SF4">
    <property type="entry name" value="PROTEIN ASMA"/>
    <property type="match status" value="1"/>
</dbReference>
<dbReference type="Proteomes" id="UP001597327">
    <property type="component" value="Unassembled WGS sequence"/>
</dbReference>
<dbReference type="Pfam" id="PF05170">
    <property type="entry name" value="AsmA"/>
    <property type="match status" value="2"/>
</dbReference>
<organism evidence="2 3">
    <name type="scientific">Roseibium aestuarii</name>
    <dbReference type="NCBI Taxonomy" id="2600299"/>
    <lineage>
        <taxon>Bacteria</taxon>
        <taxon>Pseudomonadati</taxon>
        <taxon>Pseudomonadota</taxon>
        <taxon>Alphaproteobacteria</taxon>
        <taxon>Hyphomicrobiales</taxon>
        <taxon>Stappiaceae</taxon>
        <taxon>Roseibium</taxon>
    </lineage>
</organism>
<dbReference type="RefSeq" id="WP_149893217.1">
    <property type="nucleotide sequence ID" value="NZ_JBHUFA010000016.1"/>
</dbReference>
<feature type="domain" description="AsmA" evidence="1">
    <location>
        <begin position="7"/>
        <end position="241"/>
    </location>
</feature>
<sequence length="971" mass="99044">MMRRWLVGLAGVLCLLAGALVAAPYVVPVGTLKAQVVAQVEEAAGWRLRLDGPVRISAFPRLSLVAEKVGISGEAGADGIEFARADEVRLDLSWSGLLDGKARLTGVHLVNPDLFLEIGPSGLTSWAPRRQLTPAQEAAAILGVSEPAAGNAAPAAAPATSSAEAPAGSAESLGALSRIGVDLLEIEGGHAVYHDRRSGVRHEISDLDLSLTAPDLDGEATLDSRFAWQGQPVTATGTVDSLLELVRGKGSSVKITATLAEAELGISGAVRVTSPAVNLVVTASGPRLGALASALRGGDASGLPAEAEALANDSFALSAAVKMTGTDLSISNLTGTIGSLGLEGTADAALAEGASRLNGQLRVREGDLADLLRAAGLTMQASGRVAGDLTFAAEAASPQDLGEALKLAGGLKVSNGAIRNLGLADRLGLPSSADAVSDLTLSLDMDGREAPLRLSGSMGWLGESFTLQGESAIAALAAGKAAPTTLRLKGSPFLLGYDGAVSLSGSADGALVFDTADLRRVLAMLGRPVPAGNGLRQFSVRGTFTQEGEALTFRDAGFQVDDTAGTATGRLSLSGKPKLTGELAFDKLVLDPYFSSDGGSSGAAAGKAAAAGAGSPGASAAWSSAPLDLSALTLFDLDLTARVKALSYEGITLDAATLKAGLADGVLTADLSDVSLYKGKGTAQFRVSAASPASISAKLSLADVAARPLLSDAAGMRWLDGRAAITLDVTTQGRSQLELVSALAGSASFSVADGALYGVNIPKMLRGLALETLLGWDSAEEEKTDFSSLTASFELAQGIATNSDLYLEGPLLRMTGAGTTSLPAKTLDWRVEPKVVPTLEGQAPVPRRKGSDKTLAGLGVPIIIKGSWAKPQIYPDLQGILENPEAAYKQLESVGGELAKIVRNGGKVDQDTLADAANQAIDKATNGKVQIDVKKVIEGEADDEEVLKAVEEGLGLPPGLLQGFGFGKKKN</sequence>
<protein>
    <submittedName>
        <fullName evidence="2">AsmA family protein</fullName>
    </submittedName>
</protein>
<proteinExistence type="predicted"/>
<gene>
    <name evidence="2" type="ORF">ACFSC7_18990</name>
</gene>
<reference evidence="3" key="1">
    <citation type="journal article" date="2019" name="Int. J. Syst. Evol. Microbiol.">
        <title>The Global Catalogue of Microorganisms (GCM) 10K type strain sequencing project: providing services to taxonomists for standard genome sequencing and annotation.</title>
        <authorList>
            <consortium name="The Broad Institute Genomics Platform"/>
            <consortium name="The Broad Institute Genome Sequencing Center for Infectious Disease"/>
            <person name="Wu L."/>
            <person name="Ma J."/>
        </authorList>
    </citation>
    <scope>NUCLEOTIDE SEQUENCE [LARGE SCALE GENOMIC DNA]</scope>
    <source>
        <strain evidence="3">JCM 3369</strain>
    </source>
</reference>
<keyword evidence="3" id="KW-1185">Reference proteome</keyword>
<dbReference type="PANTHER" id="PTHR30441">
    <property type="entry name" value="DUF748 DOMAIN-CONTAINING PROTEIN"/>
    <property type="match status" value="1"/>
</dbReference>
<dbReference type="EMBL" id="JBHUFA010000016">
    <property type="protein sequence ID" value="MFD1697611.1"/>
    <property type="molecule type" value="Genomic_DNA"/>
</dbReference>